<proteinExistence type="predicted"/>
<keyword evidence="3" id="KW-1185">Reference proteome</keyword>
<evidence type="ECO:0000313" key="3">
    <source>
        <dbReference type="Proteomes" id="UP000800981"/>
    </source>
</evidence>
<reference evidence="2 3" key="1">
    <citation type="submission" date="2020-03" db="EMBL/GenBank/DDBJ databases">
        <title>Two novel Motilibacter sp.</title>
        <authorList>
            <person name="Liu S."/>
        </authorList>
    </citation>
    <scope>NUCLEOTIDE SEQUENCE [LARGE SCALE GENOMIC DNA]</scope>
    <source>
        <strain evidence="2 3">E257</strain>
    </source>
</reference>
<keyword evidence="1" id="KW-1133">Transmembrane helix</keyword>
<gene>
    <name evidence="2" type="ORF">G9H71_11240</name>
</gene>
<name>A0ABX0GTX0_9ACTN</name>
<evidence type="ECO:0000256" key="1">
    <source>
        <dbReference type="SAM" id="Phobius"/>
    </source>
</evidence>
<dbReference type="EMBL" id="JAANNP010000005">
    <property type="protein sequence ID" value="NHC14352.1"/>
    <property type="molecule type" value="Genomic_DNA"/>
</dbReference>
<evidence type="ECO:0008006" key="4">
    <source>
        <dbReference type="Google" id="ProtNLM"/>
    </source>
</evidence>
<sequence length="78" mass="8072">MTFLIAVVPAVIGAVAVSLLWRRRARLAAAGVAALFAVGAAALARTDDAPGQSVVAFVVAGLLAGGFCEELWRRQAHR</sequence>
<feature type="transmembrane region" description="Helical" evidence="1">
    <location>
        <begin position="52"/>
        <end position="72"/>
    </location>
</feature>
<accession>A0ABX0GTX0</accession>
<keyword evidence="1" id="KW-0472">Membrane</keyword>
<feature type="transmembrane region" description="Helical" evidence="1">
    <location>
        <begin position="28"/>
        <end position="46"/>
    </location>
</feature>
<keyword evidence="1" id="KW-0812">Transmembrane</keyword>
<protein>
    <recommendedName>
        <fullName evidence="4">Secreted protein with PEP-CTERM sorting signal</fullName>
    </recommendedName>
</protein>
<dbReference type="RefSeq" id="WP_166281770.1">
    <property type="nucleotide sequence ID" value="NZ_JAANNP010000005.1"/>
</dbReference>
<evidence type="ECO:0000313" key="2">
    <source>
        <dbReference type="EMBL" id="NHC14352.1"/>
    </source>
</evidence>
<feature type="transmembrane region" description="Helical" evidence="1">
    <location>
        <begin position="6"/>
        <end position="21"/>
    </location>
</feature>
<comment type="caution">
    <text evidence="2">The sequence shown here is derived from an EMBL/GenBank/DDBJ whole genome shotgun (WGS) entry which is preliminary data.</text>
</comment>
<organism evidence="2 3">
    <name type="scientific">Motilibacter deserti</name>
    <dbReference type="NCBI Taxonomy" id="2714956"/>
    <lineage>
        <taxon>Bacteria</taxon>
        <taxon>Bacillati</taxon>
        <taxon>Actinomycetota</taxon>
        <taxon>Actinomycetes</taxon>
        <taxon>Motilibacterales</taxon>
        <taxon>Motilibacteraceae</taxon>
        <taxon>Motilibacter</taxon>
    </lineage>
</organism>
<dbReference type="Proteomes" id="UP000800981">
    <property type="component" value="Unassembled WGS sequence"/>
</dbReference>